<dbReference type="SUPFAM" id="SSF51197">
    <property type="entry name" value="Clavaminate synthase-like"/>
    <property type="match status" value="1"/>
</dbReference>
<proteinExistence type="predicted"/>
<accession>A0A1D6KJ56</accession>
<organism evidence="1">
    <name type="scientific">Zea mays</name>
    <name type="common">Maize</name>
    <dbReference type="NCBI Taxonomy" id="4577"/>
    <lineage>
        <taxon>Eukaryota</taxon>
        <taxon>Viridiplantae</taxon>
        <taxon>Streptophyta</taxon>
        <taxon>Embryophyta</taxon>
        <taxon>Tracheophyta</taxon>
        <taxon>Spermatophyta</taxon>
        <taxon>Magnoliopsida</taxon>
        <taxon>Liliopsida</taxon>
        <taxon>Poales</taxon>
        <taxon>Poaceae</taxon>
        <taxon>PACMAD clade</taxon>
        <taxon>Panicoideae</taxon>
        <taxon>Andropogonodae</taxon>
        <taxon>Andropogoneae</taxon>
        <taxon>Tripsacinae</taxon>
        <taxon>Zea</taxon>
    </lineage>
</organism>
<dbReference type="InterPro" id="IPR003347">
    <property type="entry name" value="JmjC_dom"/>
</dbReference>
<sequence length="114" mass="12515">MDICFPVGTKLFIHYTKPVNFLHTGAPKTWYAVPGDRASELEEVIHVHGYGGNPDCLASLAVLGENTTLMSPDVLVAHGVPCCRLVQYPGAFVVTFPRAYHIGFSHALLDFHLH</sequence>
<protein>
    <submittedName>
        <fullName evidence="1">Putative lysine-specific demethylase ELF6</fullName>
    </submittedName>
</protein>
<feature type="non-terminal residue" evidence="1">
    <location>
        <position position="114"/>
    </location>
</feature>
<dbReference type="STRING" id="4577.A0A1D6KJ56"/>
<dbReference type="Gene3D" id="2.60.120.650">
    <property type="entry name" value="Cupin"/>
    <property type="match status" value="1"/>
</dbReference>
<dbReference type="ExpressionAtlas" id="A0A1D6KJ56">
    <property type="expression patterns" value="baseline"/>
</dbReference>
<dbReference type="AlphaFoldDB" id="A0A1D6KJ56"/>
<keyword evidence="1" id="KW-0489">Methyltransferase</keyword>
<dbReference type="GO" id="GO:0032259">
    <property type="term" value="P:methylation"/>
    <property type="evidence" value="ECO:0007669"/>
    <property type="project" value="UniProtKB-KW"/>
</dbReference>
<dbReference type="InParanoid" id="A0A1D6KJ56"/>
<dbReference type="GO" id="GO:0008168">
    <property type="term" value="F:methyltransferase activity"/>
    <property type="evidence" value="ECO:0007669"/>
    <property type="project" value="UniProtKB-KW"/>
</dbReference>
<dbReference type="PROSITE" id="PS51184">
    <property type="entry name" value="JMJC"/>
    <property type="match status" value="1"/>
</dbReference>
<name>A0A1D6KJ56_MAIZE</name>
<dbReference type="Pfam" id="PF02373">
    <property type="entry name" value="JmjC"/>
    <property type="match status" value="1"/>
</dbReference>
<evidence type="ECO:0000313" key="1">
    <source>
        <dbReference type="EMBL" id="ONM02980.1"/>
    </source>
</evidence>
<dbReference type="EMBL" id="CM007647">
    <property type="protein sequence ID" value="ONM02980.1"/>
    <property type="molecule type" value="Genomic_DNA"/>
</dbReference>
<gene>
    <name evidence="1" type="ORF">ZEAMMB73_Zm00001d031495</name>
</gene>
<dbReference type="PANTHER" id="PTHR10694:SF45">
    <property type="entry name" value="LYSINE-SPECIFIC DEMETHYLASE ELF6"/>
    <property type="match status" value="1"/>
</dbReference>
<dbReference type="SMR" id="A0A1D6KJ56"/>
<reference evidence="1" key="1">
    <citation type="submission" date="2015-12" db="EMBL/GenBank/DDBJ databases">
        <title>Update maize B73 reference genome by single molecule sequencing technologies.</title>
        <authorList>
            <consortium name="Maize Genome Sequencing Project"/>
            <person name="Ware D."/>
        </authorList>
    </citation>
    <scope>NUCLEOTIDE SEQUENCE [LARGE SCALE GENOMIC DNA]</scope>
    <source>
        <tissue evidence="1">Seedling</tissue>
    </source>
</reference>
<dbReference type="PANTHER" id="PTHR10694">
    <property type="entry name" value="LYSINE-SPECIFIC DEMETHYLASE"/>
    <property type="match status" value="1"/>
</dbReference>
<dbReference type="GO" id="GO:0010468">
    <property type="term" value="P:regulation of gene expression"/>
    <property type="evidence" value="ECO:0007669"/>
    <property type="project" value="UniProtKB-ARBA"/>
</dbReference>
<keyword evidence="1" id="KW-0808">Transferase</keyword>